<gene>
    <name evidence="2" type="ORF">ACFQ2C_02890</name>
</gene>
<reference evidence="3" key="1">
    <citation type="journal article" date="2019" name="Int. J. Syst. Evol. Microbiol.">
        <title>The Global Catalogue of Microorganisms (GCM) 10K type strain sequencing project: providing services to taxonomists for standard genome sequencing and annotation.</title>
        <authorList>
            <consortium name="The Broad Institute Genomics Platform"/>
            <consortium name="The Broad Institute Genome Sequencing Center for Infectious Disease"/>
            <person name="Wu L."/>
            <person name="Ma J."/>
        </authorList>
    </citation>
    <scope>NUCLEOTIDE SEQUENCE [LARGE SCALE GENOMIC DNA]</scope>
    <source>
        <strain evidence="3">CCUG 52468</strain>
    </source>
</reference>
<name>A0ABW3RH98_9SPHI</name>
<protein>
    <submittedName>
        <fullName evidence="2">Outer membrane beta-barrel protein</fullName>
    </submittedName>
</protein>
<keyword evidence="3" id="KW-1185">Reference proteome</keyword>
<feature type="signal peptide" evidence="1">
    <location>
        <begin position="1"/>
        <end position="19"/>
    </location>
</feature>
<feature type="chain" id="PRO_5046715063" evidence="1">
    <location>
        <begin position="20"/>
        <end position="168"/>
    </location>
</feature>
<dbReference type="InterPro" id="IPR011250">
    <property type="entry name" value="OMP/PagP_B-barrel"/>
</dbReference>
<comment type="caution">
    <text evidence="2">The sequence shown here is derived from an EMBL/GenBank/DDBJ whole genome shotgun (WGS) entry which is preliminary data.</text>
</comment>
<evidence type="ECO:0000313" key="3">
    <source>
        <dbReference type="Proteomes" id="UP001597205"/>
    </source>
</evidence>
<dbReference type="Proteomes" id="UP001597205">
    <property type="component" value="Unassembled WGS sequence"/>
</dbReference>
<accession>A0ABW3RH98</accession>
<dbReference type="InterPro" id="IPR002718">
    <property type="entry name" value="OMP_Helicobacter"/>
</dbReference>
<sequence>MKKLLWILCAFIFPLALNAQEHDWAFGLFGDLKLDDAAYDASFGVQGKYDFSNHQSVQAQIHGRGDLLAVGADYLVNIFDKEKSNFNIFLGAGLGQEFFTYDYSVEGPDDQPIRRKENFTKANGQVGLSYYFPTVDLSLYTAYKLKYQFKDGITEPNYVMLGLRYHIW</sequence>
<dbReference type="EMBL" id="JBHTKY010000002">
    <property type="protein sequence ID" value="MFD1164543.1"/>
    <property type="molecule type" value="Genomic_DNA"/>
</dbReference>
<dbReference type="SUPFAM" id="SSF56925">
    <property type="entry name" value="OMPA-like"/>
    <property type="match status" value="1"/>
</dbReference>
<organism evidence="2 3">
    <name type="scientific">Sphingobacterium daejeonense</name>
    <dbReference type="NCBI Taxonomy" id="371142"/>
    <lineage>
        <taxon>Bacteria</taxon>
        <taxon>Pseudomonadati</taxon>
        <taxon>Bacteroidota</taxon>
        <taxon>Sphingobacteriia</taxon>
        <taxon>Sphingobacteriales</taxon>
        <taxon>Sphingobacteriaceae</taxon>
        <taxon>Sphingobacterium</taxon>
    </lineage>
</organism>
<evidence type="ECO:0000256" key="1">
    <source>
        <dbReference type="SAM" id="SignalP"/>
    </source>
</evidence>
<dbReference type="Pfam" id="PF01856">
    <property type="entry name" value="HP_OMP"/>
    <property type="match status" value="1"/>
</dbReference>
<proteinExistence type="predicted"/>
<evidence type="ECO:0000313" key="2">
    <source>
        <dbReference type="EMBL" id="MFD1164543.1"/>
    </source>
</evidence>
<keyword evidence="1" id="KW-0732">Signal</keyword>
<dbReference type="Gene3D" id="2.40.160.20">
    <property type="match status" value="1"/>
</dbReference>
<dbReference type="RefSeq" id="WP_099369534.1">
    <property type="nucleotide sequence ID" value="NZ_JALXMZ010000033.1"/>
</dbReference>